<dbReference type="InParanoid" id="A0A6P6Y6T6"/>
<sequence length="204" mass="23237">MGELIGYNRLLLISSIQFNSIGKLQLEFGFDDFSIVNPIGVKNVNHTYMALYLTTPTIPLKYRSKRSDIFVLMLINRAEMKRSGYELKDVLKPLIDDLKFIMEEGIEKKITDINGQTITKKFKIAVSAVCGDNKGIYELLGYHTSFTSRSFICRLCGAKAKDSELKRIGNLIDFAKIDYQKAQFKKKFAKNLTTLLKNCNILNT</sequence>
<dbReference type="KEGG" id="dpte:113795026"/>
<keyword evidence="1" id="KW-1185">Reference proteome</keyword>
<evidence type="ECO:0000313" key="1">
    <source>
        <dbReference type="Proteomes" id="UP000515146"/>
    </source>
</evidence>
<reference evidence="2" key="1">
    <citation type="submission" date="2025-08" db="UniProtKB">
        <authorList>
            <consortium name="RefSeq"/>
        </authorList>
    </citation>
    <scope>IDENTIFICATION</scope>
    <source>
        <strain evidence="2">Airmid</strain>
    </source>
</reference>
<protein>
    <submittedName>
        <fullName evidence="2">Uncharacterized protein LOC113795026 isoform X1</fullName>
    </submittedName>
</protein>
<name>A0A6P6Y6T6_DERPT</name>
<dbReference type="AlphaFoldDB" id="A0A6P6Y6T6"/>
<accession>A0A6P6Y6T6</accession>
<dbReference type="Proteomes" id="UP000515146">
    <property type="component" value="Unplaced"/>
</dbReference>
<dbReference type="RefSeq" id="XP_027201005.1">
    <property type="nucleotide sequence ID" value="XM_027345204.1"/>
</dbReference>
<proteinExistence type="predicted"/>
<gene>
    <name evidence="2" type="primary">LOC113795026</name>
</gene>
<dbReference type="OrthoDB" id="6506336at2759"/>
<organism evidence="1 2">
    <name type="scientific">Dermatophagoides pteronyssinus</name>
    <name type="common">European house dust mite</name>
    <dbReference type="NCBI Taxonomy" id="6956"/>
    <lineage>
        <taxon>Eukaryota</taxon>
        <taxon>Metazoa</taxon>
        <taxon>Ecdysozoa</taxon>
        <taxon>Arthropoda</taxon>
        <taxon>Chelicerata</taxon>
        <taxon>Arachnida</taxon>
        <taxon>Acari</taxon>
        <taxon>Acariformes</taxon>
        <taxon>Sarcoptiformes</taxon>
        <taxon>Astigmata</taxon>
        <taxon>Psoroptidia</taxon>
        <taxon>Analgoidea</taxon>
        <taxon>Pyroglyphidae</taxon>
        <taxon>Dermatophagoidinae</taxon>
        <taxon>Dermatophagoides</taxon>
    </lineage>
</organism>
<evidence type="ECO:0000313" key="2">
    <source>
        <dbReference type="RefSeq" id="XP_027201005.1"/>
    </source>
</evidence>